<gene>
    <name evidence="1" type="ORF">EDB95_3202</name>
</gene>
<proteinExistence type="predicted"/>
<protein>
    <recommendedName>
        <fullName evidence="3">MalT-like TPR region domain-containing protein</fullName>
    </recommendedName>
</protein>
<evidence type="ECO:0000313" key="2">
    <source>
        <dbReference type="Proteomes" id="UP000294498"/>
    </source>
</evidence>
<accession>A0A4R8DUS4</accession>
<name>A0A4R8DUS4_9BACT</name>
<evidence type="ECO:0000313" key="1">
    <source>
        <dbReference type="EMBL" id="TDX02152.1"/>
    </source>
</evidence>
<dbReference type="AlphaFoldDB" id="A0A4R8DUS4"/>
<comment type="caution">
    <text evidence="1">The sequence shown here is derived from an EMBL/GenBank/DDBJ whole genome shotgun (WGS) entry which is preliminary data.</text>
</comment>
<dbReference type="OrthoDB" id="215178at2"/>
<dbReference type="EMBL" id="SODV01000001">
    <property type="protein sequence ID" value="TDX02152.1"/>
    <property type="molecule type" value="Genomic_DNA"/>
</dbReference>
<organism evidence="1 2">
    <name type="scientific">Dinghuibacter silviterrae</name>
    <dbReference type="NCBI Taxonomy" id="1539049"/>
    <lineage>
        <taxon>Bacteria</taxon>
        <taxon>Pseudomonadati</taxon>
        <taxon>Bacteroidota</taxon>
        <taxon>Chitinophagia</taxon>
        <taxon>Chitinophagales</taxon>
        <taxon>Chitinophagaceae</taxon>
        <taxon>Dinghuibacter</taxon>
    </lineage>
</organism>
<reference evidence="1 2" key="1">
    <citation type="submission" date="2019-03" db="EMBL/GenBank/DDBJ databases">
        <title>Genomic Encyclopedia of Type Strains, Phase IV (KMG-IV): sequencing the most valuable type-strain genomes for metagenomic binning, comparative biology and taxonomic classification.</title>
        <authorList>
            <person name="Goeker M."/>
        </authorList>
    </citation>
    <scope>NUCLEOTIDE SEQUENCE [LARGE SCALE GENOMIC DNA]</scope>
    <source>
        <strain evidence="1 2">DSM 100059</strain>
    </source>
</reference>
<dbReference type="Proteomes" id="UP000294498">
    <property type="component" value="Unassembled WGS sequence"/>
</dbReference>
<dbReference type="RefSeq" id="WP_133994775.1">
    <property type="nucleotide sequence ID" value="NZ_SODV01000001.1"/>
</dbReference>
<keyword evidence="2" id="KW-1185">Reference proteome</keyword>
<sequence length="173" mass="19427">MFASSFSSGKEAHLFFAKSYNGACWSLIEQKERSIEETARMINLAHASLLHWSESPECTPANVQRGEWLIAMAYAVTERAEPSYVHAKRCLDLTISEPDAMMGFDVAYAYMIMAKTLALTGREEEAKGYLAKMVDATGANSNERDRQIFRGDLQLGNWYGLTELVREAEKSIL</sequence>
<evidence type="ECO:0008006" key="3">
    <source>
        <dbReference type="Google" id="ProtNLM"/>
    </source>
</evidence>